<feature type="non-terminal residue" evidence="1">
    <location>
        <position position="79"/>
    </location>
</feature>
<dbReference type="RefSeq" id="WP_395577989.1">
    <property type="nucleotide sequence ID" value="NZ_JAVCQK010000678.1"/>
</dbReference>
<comment type="caution">
    <text evidence="1">The sequence shown here is derived from an EMBL/GenBank/DDBJ whole genome shotgun (WGS) entry which is preliminary data.</text>
</comment>
<name>A0ABW7NWR4_9PSED</name>
<sequence>GSVAGQQGVQLNPVQLTNTGNVSVYGKNNLNLALDGALNYDQGVLRSDGRLDVRAASLSNIAGSVTCGGTASVRASGSV</sequence>
<dbReference type="InterPro" id="IPR010069">
    <property type="entry name" value="CdiA_FHA1_rpt"/>
</dbReference>
<evidence type="ECO:0000313" key="2">
    <source>
        <dbReference type="Proteomes" id="UP001610657"/>
    </source>
</evidence>
<evidence type="ECO:0008006" key="3">
    <source>
        <dbReference type="Google" id="ProtNLM"/>
    </source>
</evidence>
<evidence type="ECO:0000313" key="1">
    <source>
        <dbReference type="EMBL" id="MFH7519304.1"/>
    </source>
</evidence>
<dbReference type="NCBIfam" id="TIGR01731">
    <property type="entry name" value="fil_hemag_20aa"/>
    <property type="match status" value="3"/>
</dbReference>
<dbReference type="Proteomes" id="UP001610657">
    <property type="component" value="Unassembled WGS sequence"/>
</dbReference>
<proteinExistence type="predicted"/>
<accession>A0ABW7NWR4</accession>
<organism evidence="1 2">
    <name type="scientific">Pseudomonas syringae pv. tagetis</name>
    <dbReference type="NCBI Taxonomy" id="129140"/>
    <lineage>
        <taxon>Bacteria</taxon>
        <taxon>Pseudomonadati</taxon>
        <taxon>Pseudomonadota</taxon>
        <taxon>Gammaproteobacteria</taxon>
        <taxon>Pseudomonadales</taxon>
        <taxon>Pseudomonadaceae</taxon>
        <taxon>Pseudomonas</taxon>
    </lineage>
</organism>
<keyword evidence="2" id="KW-1185">Reference proteome</keyword>
<dbReference type="EMBL" id="JAVCQK010000678">
    <property type="protein sequence ID" value="MFH7519304.1"/>
    <property type="molecule type" value="Genomic_DNA"/>
</dbReference>
<gene>
    <name evidence="1" type="ORF">RA271_29870</name>
</gene>
<reference evidence="1 2" key="1">
    <citation type="submission" date="2023-08" db="EMBL/GenBank/DDBJ databases">
        <title>Genomic and mutational analysis of Pseudomonas syringae pv. tagetis EB037 pathogenicity on sunflower.</title>
        <authorList>
            <person name="Maul J.E."/>
        </authorList>
    </citation>
    <scope>NUCLEOTIDE SEQUENCE [LARGE SCALE GENOMIC DNA]</scope>
    <source>
        <strain evidence="1 2">EB037_T1</strain>
    </source>
</reference>
<feature type="non-terminal residue" evidence="1">
    <location>
        <position position="1"/>
    </location>
</feature>
<protein>
    <recommendedName>
        <fullName evidence="3">Filamentous hemagglutinin, intein-containing</fullName>
    </recommendedName>
</protein>